<organism evidence="1 2">
    <name type="scientific">Dipteronia dyeriana</name>
    <dbReference type="NCBI Taxonomy" id="168575"/>
    <lineage>
        <taxon>Eukaryota</taxon>
        <taxon>Viridiplantae</taxon>
        <taxon>Streptophyta</taxon>
        <taxon>Embryophyta</taxon>
        <taxon>Tracheophyta</taxon>
        <taxon>Spermatophyta</taxon>
        <taxon>Magnoliopsida</taxon>
        <taxon>eudicotyledons</taxon>
        <taxon>Gunneridae</taxon>
        <taxon>Pentapetalae</taxon>
        <taxon>rosids</taxon>
        <taxon>malvids</taxon>
        <taxon>Sapindales</taxon>
        <taxon>Sapindaceae</taxon>
        <taxon>Hippocastanoideae</taxon>
        <taxon>Acereae</taxon>
        <taxon>Dipteronia</taxon>
    </lineage>
</organism>
<dbReference type="Gene3D" id="1.10.510.10">
    <property type="entry name" value="Transferase(Phosphotransferase) domain 1"/>
    <property type="match status" value="1"/>
</dbReference>
<dbReference type="Proteomes" id="UP001280121">
    <property type="component" value="Unassembled WGS sequence"/>
</dbReference>
<evidence type="ECO:0000313" key="1">
    <source>
        <dbReference type="EMBL" id="KAK2650782.1"/>
    </source>
</evidence>
<evidence type="ECO:0000313" key="2">
    <source>
        <dbReference type="Proteomes" id="UP001280121"/>
    </source>
</evidence>
<accession>A0AAD9UAA9</accession>
<gene>
    <name evidence="1" type="ORF">Ddye_018271</name>
</gene>
<sequence length="138" mass="16101">MSDTAVCLVIAIKDIIRQLMKENFNDVYIVYELMDIDLHQIIHSHQDLMDDHCRALSQYAYLSMHKVIAYYDCEVGNSNLREISVVDVREISVVNVREYFVFPLEDEQEPVHLMNPALAFYEVITQEDMAGMLPQFPK</sequence>
<name>A0AAD9UAA9_9ROSI</name>
<dbReference type="AlphaFoldDB" id="A0AAD9UAA9"/>
<protein>
    <submittedName>
        <fullName evidence="1">Uncharacterized protein</fullName>
    </submittedName>
</protein>
<dbReference type="EMBL" id="JANJYI010000005">
    <property type="protein sequence ID" value="KAK2650782.1"/>
    <property type="molecule type" value="Genomic_DNA"/>
</dbReference>
<dbReference type="Gene3D" id="3.30.200.20">
    <property type="entry name" value="Phosphorylase Kinase, domain 1"/>
    <property type="match status" value="1"/>
</dbReference>
<keyword evidence="2" id="KW-1185">Reference proteome</keyword>
<comment type="caution">
    <text evidence="1">The sequence shown here is derived from an EMBL/GenBank/DDBJ whole genome shotgun (WGS) entry which is preliminary data.</text>
</comment>
<reference evidence="1" key="1">
    <citation type="journal article" date="2023" name="Plant J.">
        <title>Genome sequences and population genomics provide insights into the demographic history, inbreeding, and mutation load of two 'living fossil' tree species of Dipteronia.</title>
        <authorList>
            <person name="Feng Y."/>
            <person name="Comes H.P."/>
            <person name="Chen J."/>
            <person name="Zhu S."/>
            <person name="Lu R."/>
            <person name="Zhang X."/>
            <person name="Li P."/>
            <person name="Qiu J."/>
            <person name="Olsen K.M."/>
            <person name="Qiu Y."/>
        </authorList>
    </citation>
    <scope>NUCLEOTIDE SEQUENCE</scope>
    <source>
        <strain evidence="1">KIB01</strain>
    </source>
</reference>
<proteinExistence type="predicted"/>